<dbReference type="Proteomes" id="UP000198287">
    <property type="component" value="Unassembled WGS sequence"/>
</dbReference>
<sequence>MAPLSSNSAGYDEVLEIQHHLVHLNSDHHHKTLVESINSLLHVGASANDQTLKLYGSQSELRLGRVVARTELKHFGGPTETSWSSSGVNPLALDITKELPR</sequence>
<dbReference type="EMBL" id="LNIX01000009">
    <property type="protein sequence ID" value="OXA50275.1"/>
    <property type="molecule type" value="Genomic_DNA"/>
</dbReference>
<protein>
    <submittedName>
        <fullName evidence="1">Uncharacterized protein</fullName>
    </submittedName>
</protein>
<name>A0A226DXS3_FOLCA</name>
<proteinExistence type="predicted"/>
<dbReference type="AlphaFoldDB" id="A0A226DXS3"/>
<reference evidence="1 2" key="1">
    <citation type="submission" date="2015-12" db="EMBL/GenBank/DDBJ databases">
        <title>The genome of Folsomia candida.</title>
        <authorList>
            <person name="Faddeeva A."/>
            <person name="Derks M.F."/>
            <person name="Anvar Y."/>
            <person name="Smit S."/>
            <person name="Van Straalen N."/>
            <person name="Roelofs D."/>
        </authorList>
    </citation>
    <scope>NUCLEOTIDE SEQUENCE [LARGE SCALE GENOMIC DNA]</scope>
    <source>
        <strain evidence="1 2">VU population</strain>
        <tissue evidence="1">Whole body</tissue>
    </source>
</reference>
<evidence type="ECO:0000313" key="1">
    <source>
        <dbReference type="EMBL" id="OXA50275.1"/>
    </source>
</evidence>
<organism evidence="1 2">
    <name type="scientific">Folsomia candida</name>
    <name type="common">Springtail</name>
    <dbReference type="NCBI Taxonomy" id="158441"/>
    <lineage>
        <taxon>Eukaryota</taxon>
        <taxon>Metazoa</taxon>
        <taxon>Ecdysozoa</taxon>
        <taxon>Arthropoda</taxon>
        <taxon>Hexapoda</taxon>
        <taxon>Collembola</taxon>
        <taxon>Entomobryomorpha</taxon>
        <taxon>Isotomoidea</taxon>
        <taxon>Isotomidae</taxon>
        <taxon>Proisotominae</taxon>
        <taxon>Folsomia</taxon>
    </lineage>
</organism>
<keyword evidence="2" id="KW-1185">Reference proteome</keyword>
<accession>A0A226DXS3</accession>
<comment type="caution">
    <text evidence="1">The sequence shown here is derived from an EMBL/GenBank/DDBJ whole genome shotgun (WGS) entry which is preliminary data.</text>
</comment>
<evidence type="ECO:0000313" key="2">
    <source>
        <dbReference type="Proteomes" id="UP000198287"/>
    </source>
</evidence>
<gene>
    <name evidence="1" type="ORF">Fcan01_14737</name>
</gene>